<keyword evidence="8" id="KW-0411">Iron-sulfur</keyword>
<evidence type="ECO:0000256" key="8">
    <source>
        <dbReference type="ARBA" id="ARBA00023014"/>
    </source>
</evidence>
<dbReference type="Pfam" id="PF00111">
    <property type="entry name" value="Fer2"/>
    <property type="match status" value="1"/>
</dbReference>
<dbReference type="PROSITE" id="PS51085">
    <property type="entry name" value="2FE2S_FER_2"/>
    <property type="match status" value="1"/>
</dbReference>
<evidence type="ECO:0000256" key="7">
    <source>
        <dbReference type="ARBA" id="ARBA00023004"/>
    </source>
</evidence>
<keyword evidence="2" id="KW-0001">2Fe-2S</keyword>
<dbReference type="NCBIfam" id="NF008514">
    <property type="entry name" value="PRK11433.1"/>
    <property type="match status" value="1"/>
</dbReference>
<gene>
    <name evidence="15" type="ORF">FHS94_002545</name>
</gene>
<keyword evidence="16" id="KW-1185">Reference proteome</keyword>
<keyword evidence="4" id="KW-0732">Signal</keyword>
<dbReference type="Gene3D" id="3.10.20.30">
    <property type="match status" value="1"/>
</dbReference>
<evidence type="ECO:0000256" key="11">
    <source>
        <dbReference type="ARBA" id="ARBA00063749"/>
    </source>
</evidence>
<dbReference type="InterPro" id="IPR036010">
    <property type="entry name" value="2Fe-2S_ferredoxin-like_sf"/>
</dbReference>
<dbReference type="EMBL" id="JACIJK010000007">
    <property type="protein sequence ID" value="MBB5715690.1"/>
    <property type="molecule type" value="Genomic_DNA"/>
</dbReference>
<dbReference type="AlphaFoldDB" id="A0A7W9BEC7"/>
<evidence type="ECO:0000256" key="10">
    <source>
        <dbReference type="ARBA" id="ARBA00058870"/>
    </source>
</evidence>
<dbReference type="GO" id="GO:0046872">
    <property type="term" value="F:metal ion binding"/>
    <property type="evidence" value="ECO:0007669"/>
    <property type="project" value="UniProtKB-KW"/>
</dbReference>
<dbReference type="PROSITE" id="PS00197">
    <property type="entry name" value="2FE2S_FER_1"/>
    <property type="match status" value="1"/>
</dbReference>
<dbReference type="Pfam" id="PF01799">
    <property type="entry name" value="Fer2_2"/>
    <property type="match status" value="1"/>
</dbReference>
<dbReference type="SUPFAM" id="SSF54292">
    <property type="entry name" value="2Fe-2S ferredoxin-like"/>
    <property type="match status" value="1"/>
</dbReference>
<name>A0A7W9BEC7_9SPHN</name>
<dbReference type="FunFam" id="1.10.150.120:FF:000005">
    <property type="entry name" value="Aldehyde dehydrogenase iron-sulfur subunit"/>
    <property type="match status" value="1"/>
</dbReference>
<dbReference type="InterPro" id="IPR052914">
    <property type="entry name" value="Aldehyde_Oxdr_Iron-Sulfur"/>
</dbReference>
<evidence type="ECO:0000256" key="9">
    <source>
        <dbReference type="ARBA" id="ARBA00050952"/>
    </source>
</evidence>
<dbReference type="Proteomes" id="UP000546200">
    <property type="component" value="Unassembled WGS sequence"/>
</dbReference>
<feature type="domain" description="2Fe-2S ferredoxin-type" evidence="14">
    <location>
        <begin position="47"/>
        <end position="123"/>
    </location>
</feature>
<evidence type="ECO:0000256" key="12">
    <source>
        <dbReference type="ARBA" id="ARBA00066865"/>
    </source>
</evidence>
<comment type="subunit">
    <text evidence="11">Heterotrimer composed of PaoA, PaoB and PaoC.</text>
</comment>
<evidence type="ECO:0000256" key="3">
    <source>
        <dbReference type="ARBA" id="ARBA00022723"/>
    </source>
</evidence>
<protein>
    <recommendedName>
        <fullName evidence="13">Aldehyde oxidoreductase iron-sulfur-binding subunit PaoA</fullName>
        <ecNumber evidence="12">1.2.99.6</ecNumber>
    </recommendedName>
</protein>
<sequence>MAGTDGSDVSRRGVVLGGVASAAVTALPATEVEAQAAHDPRQAPPRMTVAMTVNGSKRQVTVDTRTTLLDTLREHLQLTGSKKGCDHGQCGACTVLVNGTRINSCLSLAVMHEGDDITTIEGLGQPGKLHPMQAAFVEHDGYQCGYCTPGQICSAVAVLDEVKRGVPSHVTDDLTARPRATNAELRERMSGNICRCGAYSNILEAMEEVAGGRA</sequence>
<dbReference type="PANTHER" id="PTHR45331">
    <property type="entry name" value="OXIDOREDUCTASE, IRON-SULPHUR BINDING SUBUNIT-RELATED-RELATED"/>
    <property type="match status" value="1"/>
</dbReference>
<dbReference type="CDD" id="cd00207">
    <property type="entry name" value="fer2"/>
    <property type="match status" value="1"/>
</dbReference>
<proteinExistence type="predicted"/>
<dbReference type="SUPFAM" id="SSF47741">
    <property type="entry name" value="CO dehydrogenase ISP C-domain like"/>
    <property type="match status" value="1"/>
</dbReference>
<evidence type="ECO:0000256" key="5">
    <source>
        <dbReference type="ARBA" id="ARBA00022764"/>
    </source>
</evidence>
<dbReference type="RefSeq" id="WP_184058250.1">
    <property type="nucleotide sequence ID" value="NZ_JACIJK010000007.1"/>
</dbReference>
<dbReference type="InterPro" id="IPR012675">
    <property type="entry name" value="Beta-grasp_dom_sf"/>
</dbReference>
<evidence type="ECO:0000313" key="16">
    <source>
        <dbReference type="Proteomes" id="UP000546200"/>
    </source>
</evidence>
<dbReference type="PROSITE" id="PS51318">
    <property type="entry name" value="TAT"/>
    <property type="match status" value="1"/>
</dbReference>
<dbReference type="InterPro" id="IPR036884">
    <property type="entry name" value="2Fe-2S-bd_dom_sf"/>
</dbReference>
<dbReference type="Gene3D" id="1.10.150.120">
    <property type="entry name" value="[2Fe-2S]-binding domain"/>
    <property type="match status" value="1"/>
</dbReference>
<dbReference type="GO" id="GO:0042597">
    <property type="term" value="C:periplasmic space"/>
    <property type="evidence" value="ECO:0007669"/>
    <property type="project" value="UniProtKB-SubCell"/>
</dbReference>
<organism evidence="15 16">
    <name type="scientific">Sphingomonas aerophila</name>
    <dbReference type="NCBI Taxonomy" id="1344948"/>
    <lineage>
        <taxon>Bacteria</taxon>
        <taxon>Pseudomonadati</taxon>
        <taxon>Pseudomonadota</taxon>
        <taxon>Alphaproteobacteria</taxon>
        <taxon>Sphingomonadales</taxon>
        <taxon>Sphingomonadaceae</taxon>
        <taxon>Sphingomonas</taxon>
    </lineage>
</organism>
<evidence type="ECO:0000256" key="6">
    <source>
        <dbReference type="ARBA" id="ARBA00023002"/>
    </source>
</evidence>
<dbReference type="InterPro" id="IPR006311">
    <property type="entry name" value="TAT_signal"/>
</dbReference>
<evidence type="ECO:0000313" key="15">
    <source>
        <dbReference type="EMBL" id="MBB5715690.1"/>
    </source>
</evidence>
<evidence type="ECO:0000256" key="2">
    <source>
        <dbReference type="ARBA" id="ARBA00022714"/>
    </source>
</evidence>
<reference evidence="15 16" key="1">
    <citation type="submission" date="2020-08" db="EMBL/GenBank/DDBJ databases">
        <title>Genomic Encyclopedia of Type Strains, Phase IV (KMG-IV): sequencing the most valuable type-strain genomes for metagenomic binning, comparative biology and taxonomic classification.</title>
        <authorList>
            <person name="Goeker M."/>
        </authorList>
    </citation>
    <scope>NUCLEOTIDE SEQUENCE [LARGE SCALE GENOMIC DNA]</scope>
    <source>
        <strain evidence="15 16">DSM 100044</strain>
    </source>
</reference>
<keyword evidence="5" id="KW-0574">Periplasm</keyword>
<dbReference type="EC" id="1.2.99.6" evidence="12"/>
<evidence type="ECO:0000259" key="14">
    <source>
        <dbReference type="PROSITE" id="PS51085"/>
    </source>
</evidence>
<dbReference type="GO" id="GO:0051537">
    <property type="term" value="F:2 iron, 2 sulfur cluster binding"/>
    <property type="evidence" value="ECO:0007669"/>
    <property type="project" value="UniProtKB-KW"/>
</dbReference>
<comment type="catalytic activity">
    <reaction evidence="9">
        <text>an aldehyde + A + H2O = a carboxylate + AH2 + H(+)</text>
        <dbReference type="Rhea" id="RHEA:56856"/>
        <dbReference type="ChEBI" id="CHEBI:13193"/>
        <dbReference type="ChEBI" id="CHEBI:15377"/>
        <dbReference type="ChEBI" id="CHEBI:15378"/>
        <dbReference type="ChEBI" id="CHEBI:17478"/>
        <dbReference type="ChEBI" id="CHEBI:17499"/>
        <dbReference type="ChEBI" id="CHEBI:29067"/>
        <dbReference type="EC" id="1.2.99.6"/>
    </reaction>
</comment>
<evidence type="ECO:0000256" key="4">
    <source>
        <dbReference type="ARBA" id="ARBA00022729"/>
    </source>
</evidence>
<dbReference type="InterPro" id="IPR006058">
    <property type="entry name" value="2Fe2S_fd_BS"/>
</dbReference>
<dbReference type="PANTHER" id="PTHR45331:SF1">
    <property type="entry name" value="ALDEHYDE OXIDOREDUCTASE IRON-SULFUR-BINDING SUBUNIT PAOA"/>
    <property type="match status" value="1"/>
</dbReference>
<keyword evidence="7" id="KW-0408">Iron</keyword>
<dbReference type="GO" id="GO:0047770">
    <property type="term" value="F:carboxylate reductase activity"/>
    <property type="evidence" value="ECO:0007669"/>
    <property type="project" value="UniProtKB-EC"/>
</dbReference>
<comment type="subcellular location">
    <subcellularLocation>
        <location evidence="1">Periplasm</location>
    </subcellularLocation>
</comment>
<keyword evidence="6" id="KW-0560">Oxidoreductase</keyword>
<dbReference type="FunFam" id="3.10.20.30:FF:000020">
    <property type="entry name" value="Xanthine dehydrogenase iron-sulfur subunit"/>
    <property type="match status" value="1"/>
</dbReference>
<keyword evidence="3" id="KW-0479">Metal-binding</keyword>
<accession>A0A7W9BEC7</accession>
<comment type="caution">
    <text evidence="15">The sequence shown here is derived from an EMBL/GenBank/DDBJ whole genome shotgun (WGS) entry which is preliminary data.</text>
</comment>
<comment type="function">
    <text evidence="10">Oxidizes aldehydes to the corresponding carboxylic acids with a preference for aromatic aldehydes. It might play a role in the detoxification of aldehydes to avoid cell damage.</text>
</comment>
<evidence type="ECO:0000256" key="1">
    <source>
        <dbReference type="ARBA" id="ARBA00004418"/>
    </source>
</evidence>
<dbReference type="InterPro" id="IPR002888">
    <property type="entry name" value="2Fe-2S-bd"/>
</dbReference>
<evidence type="ECO:0000256" key="13">
    <source>
        <dbReference type="ARBA" id="ARBA00067137"/>
    </source>
</evidence>
<dbReference type="InterPro" id="IPR001041">
    <property type="entry name" value="2Fe-2S_ferredoxin-type"/>
</dbReference>